<name>A0A1Z2RX67_9NIDO</name>
<dbReference type="InterPro" id="IPR001332">
    <property type="entry name" value="Arteri_GP5"/>
</dbReference>
<keyword evidence="1" id="KW-1133">Transmembrane helix</keyword>
<reference evidence="2 3" key="1">
    <citation type="submission" date="2017-06" db="EMBL/GenBank/DDBJ databases">
        <title>Olivier's shrew virus, a newly discovered Arterivirus isolated from Guinean shrews, represents a putative new genus within the family Arteriviridae.</title>
        <authorList>
            <person name="Vanmechelen B."/>
            <person name="Vergote V."/>
            <person name="Laenen L."/>
            <person name="Maes P."/>
        </authorList>
    </citation>
    <scope>NUCLEOTIDE SEQUENCE [LARGE SCALE GENOMIC DNA]</scope>
    <source>
        <strain evidence="2">Gkd-1</strain>
    </source>
</reference>
<keyword evidence="1" id="KW-0812">Transmembrane</keyword>
<dbReference type="KEGG" id="vg:33194318"/>
<organism evidence="2 3">
    <name type="scientific">Olivier's shrew virus 1</name>
    <dbReference type="NCBI Taxonomy" id="2012619"/>
    <lineage>
        <taxon>Viruses</taxon>
        <taxon>Riboviria</taxon>
        <taxon>Orthornavirae</taxon>
        <taxon>Pisuviricota</taxon>
        <taxon>Pisoniviricetes</taxon>
        <taxon>Nidovirales</taxon>
        <taxon>Arnidovirineae</taxon>
        <taxon>Arteriviridae</taxon>
        <taxon>Crocarterivirinae</taxon>
        <taxon>Muarterivirus</taxon>
        <taxon>Muarterivirus afrigant</taxon>
    </lineage>
</organism>
<keyword evidence="3" id="KW-1185">Reference proteome</keyword>
<feature type="transmembrane region" description="Helical" evidence="1">
    <location>
        <begin position="113"/>
        <end position="133"/>
    </location>
</feature>
<accession>A0A1Z2RX67</accession>
<dbReference type="Proteomes" id="UP000201418">
    <property type="component" value="Segment"/>
</dbReference>
<evidence type="ECO:0000256" key="1">
    <source>
        <dbReference type="SAM" id="Phobius"/>
    </source>
</evidence>
<keyword evidence="1" id="KW-0472">Membrane</keyword>
<evidence type="ECO:0000313" key="2">
    <source>
        <dbReference type="EMBL" id="ASA49508.1"/>
    </source>
</evidence>
<gene>
    <name evidence="2" type="primary">ORF5b</name>
</gene>
<dbReference type="RefSeq" id="YP_009388596.1">
    <property type="nucleotide sequence ID" value="NC_035127.1"/>
</dbReference>
<sequence length="206" mass="22859">MKCLNNSARPLTLWSALPFFFIFLWCGGVQVGIVGASNTTSHSLKYYLIHNITLCELNTTALPGGYSFTYVEEYWVIAPFICYIMGFTAKTLSLSCDLLVVGPLFGVAAHMKAYYLMVMLIPTSAILLGAWLYQVIITFMTWRHACTRHTSFVRSSDGQLGKINSHVLLVKGGKALTNNGWVKPDLVVLKGRKAVETHSVPCDHYA</sequence>
<dbReference type="Pfam" id="PF00951">
    <property type="entry name" value="Arteri_Gl"/>
    <property type="match status" value="1"/>
</dbReference>
<evidence type="ECO:0000313" key="3">
    <source>
        <dbReference type="Proteomes" id="UP000201418"/>
    </source>
</evidence>
<proteinExistence type="predicted"/>
<protein>
    <submittedName>
        <fullName evidence="2">GP5</fullName>
    </submittedName>
</protein>
<feature type="transmembrane region" description="Helical" evidence="1">
    <location>
        <begin position="12"/>
        <end position="36"/>
    </location>
</feature>
<dbReference type="GO" id="GO:0019031">
    <property type="term" value="C:viral envelope"/>
    <property type="evidence" value="ECO:0007669"/>
    <property type="project" value="InterPro"/>
</dbReference>
<dbReference type="GeneID" id="33194318"/>
<dbReference type="EMBL" id="MF324848">
    <property type="protein sequence ID" value="ASA49508.1"/>
    <property type="molecule type" value="Genomic_RNA"/>
</dbReference>
<dbReference type="OrthoDB" id="14407at10239"/>